<evidence type="ECO:0000313" key="2">
    <source>
        <dbReference type="EMBL" id="TGN20507.1"/>
    </source>
</evidence>
<gene>
    <name evidence="2" type="ORF">EHS15_04290</name>
</gene>
<dbReference type="InterPro" id="IPR010982">
    <property type="entry name" value="Lambda_DNA-bd_dom_sf"/>
</dbReference>
<dbReference type="RefSeq" id="WP_135759372.1">
    <property type="nucleotide sequence ID" value="NZ_RQHW01000013.1"/>
</dbReference>
<dbReference type="Proteomes" id="UP000298058">
    <property type="component" value="Unassembled WGS sequence"/>
</dbReference>
<dbReference type="CDD" id="cd00093">
    <property type="entry name" value="HTH_XRE"/>
    <property type="match status" value="1"/>
</dbReference>
<reference evidence="2" key="1">
    <citation type="journal article" date="2019" name="PLoS Negl. Trop. Dis.">
        <title>Revisiting the worldwide diversity of Leptospira species in the environment.</title>
        <authorList>
            <person name="Vincent A.T."/>
            <person name="Schiettekatte O."/>
            <person name="Bourhy P."/>
            <person name="Veyrier F.J."/>
            <person name="Picardeau M."/>
        </authorList>
    </citation>
    <scope>NUCLEOTIDE SEQUENCE [LARGE SCALE GENOMIC DNA]</scope>
    <source>
        <strain evidence="2">201300427</strain>
    </source>
</reference>
<keyword evidence="3" id="KW-1185">Reference proteome</keyword>
<dbReference type="Gene3D" id="1.10.260.40">
    <property type="entry name" value="lambda repressor-like DNA-binding domains"/>
    <property type="match status" value="1"/>
</dbReference>
<evidence type="ECO:0000313" key="3">
    <source>
        <dbReference type="Proteomes" id="UP000298058"/>
    </source>
</evidence>
<accession>A0A4R9M451</accession>
<proteinExistence type="predicted"/>
<dbReference type="EMBL" id="RQHW01000013">
    <property type="protein sequence ID" value="TGN20507.1"/>
    <property type="molecule type" value="Genomic_DNA"/>
</dbReference>
<dbReference type="OrthoDB" id="9803379at2"/>
<organism evidence="2 3">
    <name type="scientific">Leptospira idonii</name>
    <dbReference type="NCBI Taxonomy" id="1193500"/>
    <lineage>
        <taxon>Bacteria</taxon>
        <taxon>Pseudomonadati</taxon>
        <taxon>Spirochaetota</taxon>
        <taxon>Spirochaetia</taxon>
        <taxon>Leptospirales</taxon>
        <taxon>Leptospiraceae</taxon>
        <taxon>Leptospira</taxon>
    </lineage>
</organism>
<dbReference type="SMART" id="SM00530">
    <property type="entry name" value="HTH_XRE"/>
    <property type="match status" value="1"/>
</dbReference>
<protein>
    <submittedName>
        <fullName evidence="2">XRE family transcriptional regulator</fullName>
    </submittedName>
</protein>
<dbReference type="InterPro" id="IPR001387">
    <property type="entry name" value="Cro/C1-type_HTH"/>
</dbReference>
<name>A0A4R9M451_9LEPT</name>
<dbReference type="Pfam" id="PF01381">
    <property type="entry name" value="HTH_3"/>
    <property type="match status" value="1"/>
</dbReference>
<comment type="caution">
    <text evidence="2">The sequence shown here is derived from an EMBL/GenBank/DDBJ whole genome shotgun (WGS) entry which is preliminary data.</text>
</comment>
<dbReference type="GO" id="GO:0003677">
    <property type="term" value="F:DNA binding"/>
    <property type="evidence" value="ECO:0007669"/>
    <property type="project" value="InterPro"/>
</dbReference>
<dbReference type="SUPFAM" id="SSF47413">
    <property type="entry name" value="lambda repressor-like DNA-binding domains"/>
    <property type="match status" value="1"/>
</dbReference>
<feature type="domain" description="HTH cro/C1-type" evidence="1">
    <location>
        <begin position="17"/>
        <end position="71"/>
    </location>
</feature>
<dbReference type="PROSITE" id="PS50943">
    <property type="entry name" value="HTH_CROC1"/>
    <property type="match status" value="1"/>
</dbReference>
<sequence>MEKTIFTKEYKLLISLLKQARKDAKLTQTDVAKAIGEPQSFVSKVESGERKIDVLELWRLSLLYKKPIQHFFPFTKKEFSQKEKTVLKAATLDKNSK</sequence>
<dbReference type="AlphaFoldDB" id="A0A4R9M451"/>
<evidence type="ECO:0000259" key="1">
    <source>
        <dbReference type="PROSITE" id="PS50943"/>
    </source>
</evidence>